<feature type="domain" description="Phospholipid/glycerol acyltransferase" evidence="1">
    <location>
        <begin position="86"/>
        <end position="203"/>
    </location>
</feature>
<dbReference type="AlphaFoldDB" id="C2M938"/>
<dbReference type="SUPFAM" id="SSF69593">
    <property type="entry name" value="Glycerol-3-phosphate (1)-acyltransferase"/>
    <property type="match status" value="1"/>
</dbReference>
<name>C2M938_9PORP</name>
<keyword evidence="3" id="KW-1185">Reference proteome</keyword>
<keyword evidence="2" id="KW-0012">Acyltransferase</keyword>
<dbReference type="EMBL" id="ACLR01000009">
    <property type="protein sequence ID" value="EEK17757.1"/>
    <property type="molecule type" value="Genomic_DNA"/>
</dbReference>
<gene>
    <name evidence="2" type="ORF">PORUE0001_0293</name>
</gene>
<dbReference type="STRING" id="596327.PORUE0001_0293"/>
<dbReference type="Proteomes" id="UP000003303">
    <property type="component" value="Unassembled WGS sequence"/>
</dbReference>
<evidence type="ECO:0000313" key="3">
    <source>
        <dbReference type="Proteomes" id="UP000003303"/>
    </source>
</evidence>
<organism evidence="2 3">
    <name type="scientific">Porphyromonas uenonis 60-3</name>
    <dbReference type="NCBI Taxonomy" id="596327"/>
    <lineage>
        <taxon>Bacteria</taxon>
        <taxon>Pseudomonadati</taxon>
        <taxon>Bacteroidota</taxon>
        <taxon>Bacteroidia</taxon>
        <taxon>Bacteroidales</taxon>
        <taxon>Porphyromonadaceae</taxon>
        <taxon>Porphyromonas</taxon>
    </lineage>
</organism>
<protein>
    <submittedName>
        <fullName evidence="2">Acyltransferase</fullName>
    </submittedName>
</protein>
<evidence type="ECO:0000259" key="1">
    <source>
        <dbReference type="SMART" id="SM00563"/>
    </source>
</evidence>
<evidence type="ECO:0000313" key="2">
    <source>
        <dbReference type="EMBL" id="EEK17757.1"/>
    </source>
</evidence>
<keyword evidence="2" id="KW-0808">Transferase</keyword>
<dbReference type="GO" id="GO:0016746">
    <property type="term" value="F:acyltransferase activity"/>
    <property type="evidence" value="ECO:0007669"/>
    <property type="project" value="UniProtKB-KW"/>
</dbReference>
<sequence length="282" mass="32106">MQSMPEESFHPQQVDIAAILNRRRKKPLPAFVTNGVARLIHQREINDVLQRYGHLEGVDFMDALIQEFRIDLTLVGAEHLPADPRALFISNHPLGGLDGICLTHLIAGHYHSDIRYIVNDLLLNLKPLANIFVPVNKYGAQARSSIQRMHEALESDLPVITFPAGLCSRLIKGQIQDPLWRPSFIKQARQFRRPIVPLFFHGRNSMKFYRIEQLRKALGIRFNIGTALLPHEMFAAQGSSFTVVVGEPIPYETLEGVKPSDLPRQVELIRQQVYQLKDQLSK</sequence>
<proteinExistence type="predicted"/>
<dbReference type="InterPro" id="IPR045746">
    <property type="entry name" value="ACT14924-like_Acyltransf_dom"/>
</dbReference>
<dbReference type="Pfam" id="PF19576">
    <property type="entry name" value="Acyltransf_2"/>
    <property type="match status" value="1"/>
</dbReference>
<accession>C2M938</accession>
<dbReference type="eggNOG" id="COG0204">
    <property type="taxonomic scope" value="Bacteria"/>
</dbReference>
<comment type="caution">
    <text evidence="2">The sequence shown here is derived from an EMBL/GenBank/DDBJ whole genome shotgun (WGS) entry which is preliminary data.</text>
</comment>
<reference evidence="2 3" key="1">
    <citation type="submission" date="2009-04" db="EMBL/GenBank/DDBJ databases">
        <authorList>
            <person name="Sebastian Y."/>
            <person name="Madupu R."/>
            <person name="Durkin A.S."/>
            <person name="Torralba M."/>
            <person name="Methe B."/>
            <person name="Sutton G.G."/>
            <person name="Strausberg R.L."/>
            <person name="Nelson K.E."/>
        </authorList>
    </citation>
    <scope>NUCLEOTIDE SEQUENCE [LARGE SCALE GENOMIC DNA]</scope>
    <source>
        <strain evidence="2 3">60-3</strain>
    </source>
</reference>
<dbReference type="InterPro" id="IPR002123">
    <property type="entry name" value="Plipid/glycerol_acylTrfase"/>
</dbReference>
<dbReference type="SMART" id="SM00563">
    <property type="entry name" value="PlsC"/>
    <property type="match status" value="1"/>
</dbReference>